<proteinExistence type="inferred from homology"/>
<reference evidence="4 5" key="1">
    <citation type="journal article" date="2014" name="Mol. Plant">
        <title>Chromosome Scale Genome Assembly and Transcriptome Profiling of Nannochloropsis gaditana in Nitrogen Depletion.</title>
        <authorList>
            <person name="Corteggiani Carpinelli E."/>
            <person name="Telatin A."/>
            <person name="Vitulo N."/>
            <person name="Forcato C."/>
            <person name="D'Angelo M."/>
            <person name="Schiavon R."/>
            <person name="Vezzi A."/>
            <person name="Giacometti G.M."/>
            <person name="Morosinotto T."/>
            <person name="Valle G."/>
        </authorList>
    </citation>
    <scope>NUCLEOTIDE SEQUENCE [LARGE SCALE GENOMIC DNA]</scope>
    <source>
        <strain evidence="4 5">B-31</strain>
    </source>
</reference>
<feature type="region of interest" description="Disordered" evidence="3">
    <location>
        <begin position="42"/>
        <end position="71"/>
    </location>
</feature>
<sequence length="858" mass="94427">MSGGPPFRALVGGINGLATTHDNEVASCGKGLEISMLSSEAREIQGGGKTAMQEDEGEPTAAALQSTTGRKMGDERTRLAGFIGNVTTQASQPSPSGLSTAEEDIQGRSGKPHPDEAGVREEEEQGVDSSGDGHDAETSRIGQHGSNELMVGVREVRTQMLLENMLELQDLSLDYLVEFLAQDGVLEKFLSFIVQIDEEEVEEEERCEGKEGDLASPSNARSSLTLAKERRRRLQRGDVLYEEDEIALSRSYHAMLLLASAEPSVQLLKFLSKKITVITDAMFEVLSPRSRGCIHHACRVMDYLLRSLTEPFLRHVGCNRGSVKRFLGPMVRNLAEPPVAELLMKILTAPSPANQMGQYQISPVAKWRLFESLADWRFLIVLAGEVSISGGHPQQVSAAADFFIDLLDSLATDENGELLLQPIAHCPELLGGLFDRALDLNAPSLQRGDCVRVLLALAGRSCEPEIPASSMALTHFQIPSGLASLPMVPNQFRSVHTLFRSTLATHLRDLCECLLREGGGGAASPGLGGPVAHPGHVVEAPFSYLRLSLVNLLVEIVDPGADKGLKAKERQQSHRRARQQKEEARDVLERVPPALWRLLCQWFFQYPFSNLYHGLFYRLVRCVLRSDDEEVQRILFSKCRLVSSLVDAYCKAGGAMGNRGHVLNICNALRLQAGTQSPVTGWLRNYLKSHESWRRFEEPLRDATETAFLHPGLGLRVPSAFEKREMAEMSTRETTGHSDLGHGLELMCGLRLNDVDLAHDAIRETSRTVVKTEEVAMHASIDYGSPLAYFLGLGEEQEYQEDETQANLTSCKKKKKKKGKKRKGKGGVSRHAVEDFEDAIGPEQGYEEDSGVDSTLDV</sequence>
<dbReference type="InterPro" id="IPR007587">
    <property type="entry name" value="SAPS"/>
</dbReference>
<feature type="compositionally biased region" description="Polar residues" evidence="3">
    <location>
        <begin position="86"/>
        <end position="99"/>
    </location>
</feature>
<feature type="region of interest" description="Disordered" evidence="3">
    <location>
        <begin position="804"/>
        <end position="858"/>
    </location>
</feature>
<dbReference type="OrthoDB" id="1923159at2759"/>
<dbReference type="GO" id="GO:0019903">
    <property type="term" value="F:protein phosphatase binding"/>
    <property type="evidence" value="ECO:0007669"/>
    <property type="project" value="InterPro"/>
</dbReference>
<dbReference type="PANTHER" id="PTHR12634">
    <property type="entry name" value="SIT4 YEAST -ASSOCIATING PROTEIN-RELATED"/>
    <property type="match status" value="1"/>
</dbReference>
<organism evidence="4 5">
    <name type="scientific">Nannochloropsis gaditana</name>
    <dbReference type="NCBI Taxonomy" id="72520"/>
    <lineage>
        <taxon>Eukaryota</taxon>
        <taxon>Sar</taxon>
        <taxon>Stramenopiles</taxon>
        <taxon>Ochrophyta</taxon>
        <taxon>Eustigmatophyceae</taxon>
        <taxon>Eustigmatales</taxon>
        <taxon>Monodopsidaceae</taxon>
        <taxon>Nannochloropsis</taxon>
    </lineage>
</organism>
<feature type="region of interest" description="Disordered" evidence="3">
    <location>
        <begin position="203"/>
        <end position="222"/>
    </location>
</feature>
<dbReference type="Proteomes" id="UP000019335">
    <property type="component" value="Chromosome 2"/>
</dbReference>
<accession>W7TU88</accession>
<name>W7TU88_9STRA</name>
<feature type="compositionally biased region" description="Basic residues" evidence="3">
    <location>
        <begin position="811"/>
        <end position="825"/>
    </location>
</feature>
<feature type="region of interest" description="Disordered" evidence="3">
    <location>
        <begin position="86"/>
        <end position="146"/>
    </location>
</feature>
<keyword evidence="2" id="KW-0131">Cell cycle</keyword>
<evidence type="ECO:0000313" key="4">
    <source>
        <dbReference type="EMBL" id="EWM29717.1"/>
    </source>
</evidence>
<dbReference type="AlphaFoldDB" id="W7TU88"/>
<feature type="compositionally biased region" description="Acidic residues" evidence="3">
    <location>
        <begin position="835"/>
        <end position="851"/>
    </location>
</feature>
<dbReference type="GO" id="GO:0019888">
    <property type="term" value="F:protein phosphatase regulator activity"/>
    <property type="evidence" value="ECO:0007669"/>
    <property type="project" value="TreeGrafter"/>
</dbReference>
<evidence type="ECO:0000256" key="3">
    <source>
        <dbReference type="SAM" id="MobiDB-lite"/>
    </source>
</evidence>
<keyword evidence="5" id="KW-1185">Reference proteome</keyword>
<protein>
    <submittedName>
        <fullName evidence="4">Uncharacterized protein</fullName>
    </submittedName>
</protein>
<evidence type="ECO:0000313" key="5">
    <source>
        <dbReference type="Proteomes" id="UP000019335"/>
    </source>
</evidence>
<comment type="similarity">
    <text evidence="1">Belongs to the SAPS family.</text>
</comment>
<evidence type="ECO:0000256" key="1">
    <source>
        <dbReference type="ARBA" id="ARBA00006180"/>
    </source>
</evidence>
<dbReference type="EMBL" id="AZIL01000119">
    <property type="protein sequence ID" value="EWM29717.1"/>
    <property type="molecule type" value="Genomic_DNA"/>
</dbReference>
<dbReference type="PANTHER" id="PTHR12634:SF8">
    <property type="entry name" value="FIERY MOUNTAIN, ISOFORM D"/>
    <property type="match status" value="1"/>
</dbReference>
<gene>
    <name evidence="4" type="ORF">Naga_100124g8</name>
</gene>
<evidence type="ECO:0000256" key="2">
    <source>
        <dbReference type="ARBA" id="ARBA00023306"/>
    </source>
</evidence>
<comment type="caution">
    <text evidence="4">The sequence shown here is derived from an EMBL/GenBank/DDBJ whole genome shotgun (WGS) entry which is preliminary data.</text>
</comment>